<dbReference type="Proteomes" id="UP000297245">
    <property type="component" value="Unassembled WGS sequence"/>
</dbReference>
<gene>
    <name evidence="2" type="ORF">K435DRAFT_791156</name>
</gene>
<feature type="transmembrane region" description="Helical" evidence="1">
    <location>
        <begin position="34"/>
        <end position="53"/>
    </location>
</feature>
<organism evidence="2 3">
    <name type="scientific">Dendrothele bispora (strain CBS 962.96)</name>
    <dbReference type="NCBI Taxonomy" id="1314807"/>
    <lineage>
        <taxon>Eukaryota</taxon>
        <taxon>Fungi</taxon>
        <taxon>Dikarya</taxon>
        <taxon>Basidiomycota</taxon>
        <taxon>Agaricomycotina</taxon>
        <taxon>Agaricomycetes</taxon>
        <taxon>Agaricomycetidae</taxon>
        <taxon>Agaricales</taxon>
        <taxon>Agaricales incertae sedis</taxon>
        <taxon>Dendrothele</taxon>
    </lineage>
</organism>
<accession>A0A4S8MN19</accession>
<keyword evidence="3" id="KW-1185">Reference proteome</keyword>
<dbReference type="AlphaFoldDB" id="A0A4S8MN19"/>
<evidence type="ECO:0000256" key="1">
    <source>
        <dbReference type="SAM" id="Phobius"/>
    </source>
</evidence>
<name>A0A4S8MN19_DENBC</name>
<evidence type="ECO:0000313" key="3">
    <source>
        <dbReference type="Proteomes" id="UP000297245"/>
    </source>
</evidence>
<keyword evidence="1" id="KW-0812">Transmembrane</keyword>
<keyword evidence="1" id="KW-1133">Transmembrane helix</keyword>
<sequence length="389" mass="44848">MPRPTLHPHTQRFRDLAATGTWPPRITIRRFNHVWLAAISIIYQIEPFFVFFVDDIHRTKLSNTAMKSPSVPDSDEVDQIHESVFKGYTKSMESAKKDNMKRSLWYMIYLSCLNHRLKGNRCKHDSSKSPFLPSESAVNLLSYTSNGHLLYSVHDSEALALIKESFEIKRKTGQGSVQAITGVPLINHVVPKDKNSIVQPLQYIMVLDGKLPGLWNAIHPAISLPKSDPNFPEWADSGSRAGLYTSPTDQLDLLLISRPQHGPQHHFCDCGYGFQNSRQRRNPVAPRHAPDPYISYFCSKRRKGSLFIYACHWINERQCGNVLAREFYISISYKGERDEEGHRMRFKTPNPGHELIFKPYTSLHDHTKSMENAKKDNMKQSVWYRIHYI</sequence>
<evidence type="ECO:0000313" key="2">
    <source>
        <dbReference type="EMBL" id="THV04285.1"/>
    </source>
</evidence>
<reference evidence="2 3" key="1">
    <citation type="journal article" date="2019" name="Nat. Ecol. Evol.">
        <title>Megaphylogeny resolves global patterns of mushroom evolution.</title>
        <authorList>
            <person name="Varga T."/>
            <person name="Krizsan K."/>
            <person name="Foldi C."/>
            <person name="Dima B."/>
            <person name="Sanchez-Garcia M."/>
            <person name="Sanchez-Ramirez S."/>
            <person name="Szollosi G.J."/>
            <person name="Szarkandi J.G."/>
            <person name="Papp V."/>
            <person name="Albert L."/>
            <person name="Andreopoulos W."/>
            <person name="Angelini C."/>
            <person name="Antonin V."/>
            <person name="Barry K.W."/>
            <person name="Bougher N.L."/>
            <person name="Buchanan P."/>
            <person name="Buyck B."/>
            <person name="Bense V."/>
            <person name="Catcheside P."/>
            <person name="Chovatia M."/>
            <person name="Cooper J."/>
            <person name="Damon W."/>
            <person name="Desjardin D."/>
            <person name="Finy P."/>
            <person name="Geml J."/>
            <person name="Haridas S."/>
            <person name="Hughes K."/>
            <person name="Justo A."/>
            <person name="Karasinski D."/>
            <person name="Kautmanova I."/>
            <person name="Kiss B."/>
            <person name="Kocsube S."/>
            <person name="Kotiranta H."/>
            <person name="LaButti K.M."/>
            <person name="Lechner B.E."/>
            <person name="Liimatainen K."/>
            <person name="Lipzen A."/>
            <person name="Lukacs Z."/>
            <person name="Mihaltcheva S."/>
            <person name="Morgado L.N."/>
            <person name="Niskanen T."/>
            <person name="Noordeloos M.E."/>
            <person name="Ohm R.A."/>
            <person name="Ortiz-Santana B."/>
            <person name="Ovrebo C."/>
            <person name="Racz N."/>
            <person name="Riley R."/>
            <person name="Savchenko A."/>
            <person name="Shiryaev A."/>
            <person name="Soop K."/>
            <person name="Spirin V."/>
            <person name="Szebenyi C."/>
            <person name="Tomsovsky M."/>
            <person name="Tulloss R.E."/>
            <person name="Uehling J."/>
            <person name="Grigoriev I.V."/>
            <person name="Vagvolgyi C."/>
            <person name="Papp T."/>
            <person name="Martin F.M."/>
            <person name="Miettinen O."/>
            <person name="Hibbett D.S."/>
            <person name="Nagy L.G."/>
        </authorList>
    </citation>
    <scope>NUCLEOTIDE SEQUENCE [LARGE SCALE GENOMIC DNA]</scope>
    <source>
        <strain evidence="2 3">CBS 962.96</strain>
    </source>
</reference>
<dbReference type="EMBL" id="ML179058">
    <property type="protein sequence ID" value="THV04285.1"/>
    <property type="molecule type" value="Genomic_DNA"/>
</dbReference>
<protein>
    <submittedName>
        <fullName evidence="2">Uncharacterized protein</fullName>
    </submittedName>
</protein>
<keyword evidence="1" id="KW-0472">Membrane</keyword>
<proteinExistence type="predicted"/>